<dbReference type="Pfam" id="PF01041">
    <property type="entry name" value="DegT_DnrJ_EryC1"/>
    <property type="match status" value="1"/>
</dbReference>
<feature type="active site" description="Proton acceptor" evidence="1">
    <location>
        <position position="195"/>
    </location>
</feature>
<evidence type="ECO:0000256" key="2">
    <source>
        <dbReference type="PIRSR" id="PIRSR000390-2"/>
    </source>
</evidence>
<dbReference type="AlphaFoldDB" id="A0A089LPY8"/>
<evidence type="ECO:0000313" key="4">
    <source>
        <dbReference type="EMBL" id="AIQ61273.1"/>
    </source>
</evidence>
<evidence type="ECO:0000256" key="3">
    <source>
        <dbReference type="RuleBase" id="RU004508"/>
    </source>
</evidence>
<dbReference type="NCBIfam" id="TIGR03588">
    <property type="entry name" value="PseC"/>
    <property type="match status" value="1"/>
</dbReference>
<dbReference type="PANTHER" id="PTHR30244">
    <property type="entry name" value="TRANSAMINASE"/>
    <property type="match status" value="1"/>
</dbReference>
<sequence>MSGIDPPFAQPIRKTTLPYGQQWLDEEDIAAVVEVLRGDFITQGPTIQAFESKVAEYVGAKYAVAFTNGTAALHGACFAAEIGPGDEVITTPNTFLASSNCVLYQGGIPVFADIDMDTYNIDPVQVEQKITDKTKAIIAVDFSGQPVEIDRLSMISRDNNLVLIQDAAHSLGATYKEIKVGAWADMTMFSFHPVKHITTGEGGIIVTNSEYYFHRLQMFRSHGMTKEPDKMIKNDGPWYYEMQELGCNYRMTDMQAALGVSQMGKLDSFVNRRREIAERYNRELAGIQGLILPYQQEESNSSWHLYVTRWLPEVLKGTRREWFDALRQLNIGVHVHYIPVYTQPYYQKLGYESGLCPNAETYYNTAITLPLYPKMSDQDVTDVIRSVRWVVSEFSK</sequence>
<dbReference type="Gene3D" id="3.40.640.10">
    <property type="entry name" value="Type I PLP-dependent aspartate aminotransferase-like (Major domain)"/>
    <property type="match status" value="1"/>
</dbReference>
<dbReference type="KEGG" id="pbd:PBOR_33515"/>
<accession>A0A089LPY8</accession>
<dbReference type="SUPFAM" id="SSF53383">
    <property type="entry name" value="PLP-dependent transferases"/>
    <property type="match status" value="1"/>
</dbReference>
<dbReference type="CDD" id="cd00616">
    <property type="entry name" value="AHBA_syn"/>
    <property type="match status" value="1"/>
</dbReference>
<feature type="modified residue" description="N6-(pyridoxal phosphate)lysine" evidence="2">
    <location>
        <position position="195"/>
    </location>
</feature>
<dbReference type="HOGENOM" id="CLU_033332_0_3_9"/>
<dbReference type="InterPro" id="IPR020026">
    <property type="entry name" value="PseC"/>
</dbReference>
<reference evidence="4" key="1">
    <citation type="submission" date="2014-08" db="EMBL/GenBank/DDBJ databases">
        <title>Comparative genomics of the Paenibacillus odorifer group.</title>
        <authorList>
            <person name="den Bakker H.C."/>
            <person name="Tsai Y.-C.Y.-C."/>
            <person name="Martin N."/>
            <person name="Korlach J."/>
            <person name="Wiedmann M."/>
        </authorList>
    </citation>
    <scope>NUCLEOTIDE SEQUENCE [LARGE SCALE GENOMIC DNA]</scope>
    <source>
        <strain evidence="4">DSM 13188</strain>
    </source>
</reference>
<dbReference type="Proteomes" id="UP000029518">
    <property type="component" value="Chromosome"/>
</dbReference>
<dbReference type="InterPro" id="IPR015422">
    <property type="entry name" value="PyrdxlP-dep_Trfase_small"/>
</dbReference>
<dbReference type="Gene3D" id="3.90.1150.10">
    <property type="entry name" value="Aspartate Aminotransferase, domain 1"/>
    <property type="match status" value="1"/>
</dbReference>
<dbReference type="GO" id="GO:0030170">
    <property type="term" value="F:pyridoxal phosphate binding"/>
    <property type="evidence" value="ECO:0007669"/>
    <property type="project" value="TreeGrafter"/>
</dbReference>
<protein>
    <submittedName>
        <fullName evidence="4">Aminotransferase DegT</fullName>
    </submittedName>
</protein>
<dbReference type="InterPro" id="IPR015421">
    <property type="entry name" value="PyrdxlP-dep_Trfase_major"/>
</dbReference>
<organism evidence="4 5">
    <name type="scientific">Paenibacillus borealis</name>
    <dbReference type="NCBI Taxonomy" id="160799"/>
    <lineage>
        <taxon>Bacteria</taxon>
        <taxon>Bacillati</taxon>
        <taxon>Bacillota</taxon>
        <taxon>Bacilli</taxon>
        <taxon>Bacillales</taxon>
        <taxon>Paenibacillaceae</taxon>
        <taxon>Paenibacillus</taxon>
    </lineage>
</organism>
<evidence type="ECO:0000256" key="1">
    <source>
        <dbReference type="PIRSR" id="PIRSR000390-1"/>
    </source>
</evidence>
<dbReference type="GO" id="GO:0000271">
    <property type="term" value="P:polysaccharide biosynthetic process"/>
    <property type="evidence" value="ECO:0007669"/>
    <property type="project" value="TreeGrafter"/>
</dbReference>
<dbReference type="PANTHER" id="PTHR30244:SF34">
    <property type="entry name" value="DTDP-4-AMINO-4,6-DIDEOXYGALACTOSE TRANSAMINASE"/>
    <property type="match status" value="1"/>
</dbReference>
<keyword evidence="5" id="KW-1185">Reference proteome</keyword>
<keyword evidence="2 3" id="KW-0663">Pyridoxal phosphate</keyword>
<keyword evidence="4" id="KW-0808">Transferase</keyword>
<comment type="similarity">
    <text evidence="3">Belongs to the DegT/DnrJ/EryC1 family.</text>
</comment>
<dbReference type="OrthoDB" id="9810913at2"/>
<dbReference type="PIRSF" id="PIRSF000390">
    <property type="entry name" value="PLP_StrS"/>
    <property type="match status" value="1"/>
</dbReference>
<gene>
    <name evidence="4" type="ORF">PBOR_33515</name>
</gene>
<keyword evidence="4" id="KW-0032">Aminotransferase</keyword>
<name>A0A089LPY8_PAEBO</name>
<dbReference type="RefSeq" id="WP_042218062.1">
    <property type="nucleotide sequence ID" value="NZ_CP009285.1"/>
</dbReference>
<dbReference type="GO" id="GO:0008483">
    <property type="term" value="F:transaminase activity"/>
    <property type="evidence" value="ECO:0007669"/>
    <property type="project" value="UniProtKB-KW"/>
</dbReference>
<evidence type="ECO:0000313" key="5">
    <source>
        <dbReference type="Proteomes" id="UP000029518"/>
    </source>
</evidence>
<proteinExistence type="inferred from homology"/>
<dbReference type="InterPro" id="IPR000653">
    <property type="entry name" value="DegT/StrS_aminotransferase"/>
</dbReference>
<dbReference type="EMBL" id="CP009285">
    <property type="protein sequence ID" value="AIQ61273.1"/>
    <property type="molecule type" value="Genomic_DNA"/>
</dbReference>
<dbReference type="InterPro" id="IPR015424">
    <property type="entry name" value="PyrdxlP-dep_Trfase"/>
</dbReference>